<evidence type="ECO:0000256" key="2">
    <source>
        <dbReference type="ARBA" id="ARBA00009953"/>
    </source>
</evidence>
<feature type="region of interest" description="Disordered" evidence="5">
    <location>
        <begin position="251"/>
        <end position="316"/>
    </location>
</feature>
<evidence type="ECO:0000256" key="5">
    <source>
        <dbReference type="SAM" id="MobiDB-lite"/>
    </source>
</evidence>
<feature type="region of interest" description="Disordered" evidence="5">
    <location>
        <begin position="39"/>
        <end position="79"/>
    </location>
</feature>
<evidence type="ECO:0000313" key="9">
    <source>
        <dbReference type="EMBL" id="CAL4087664.1"/>
    </source>
</evidence>
<dbReference type="InterPro" id="IPR039913">
    <property type="entry name" value="RPAP1/Rba50"/>
</dbReference>
<feature type="domain" description="RPAP1 C-terminal" evidence="6">
    <location>
        <begin position="363"/>
        <end position="427"/>
    </location>
</feature>
<keyword evidence="10" id="KW-1185">Reference proteome</keyword>
<reference evidence="9 10" key="1">
    <citation type="submission" date="2024-05" db="EMBL/GenBank/DDBJ databases">
        <authorList>
            <person name="Wallberg A."/>
        </authorList>
    </citation>
    <scope>NUCLEOTIDE SEQUENCE [LARGE SCALE GENOMIC DNA]</scope>
</reference>
<dbReference type="Proteomes" id="UP001497623">
    <property type="component" value="Unassembled WGS sequence"/>
</dbReference>
<dbReference type="InterPro" id="IPR057989">
    <property type="entry name" value="TPR_RPAP1/MINIYO-like"/>
</dbReference>
<protein>
    <recommendedName>
        <fullName evidence="11">RNA polymerase II-associated protein 1</fullName>
    </recommendedName>
</protein>
<dbReference type="EMBL" id="CAXKWB010007538">
    <property type="protein sequence ID" value="CAL4087664.1"/>
    <property type="molecule type" value="Genomic_DNA"/>
</dbReference>
<feature type="domain" description="RPAP1/MINIYO-like TPR repeats" evidence="8">
    <location>
        <begin position="1145"/>
        <end position="1341"/>
    </location>
</feature>
<dbReference type="PANTHER" id="PTHR21483">
    <property type="entry name" value="RNA POLYMERASE II-ASSOCIATED PROTEIN 1"/>
    <property type="match status" value="1"/>
</dbReference>
<evidence type="ECO:0008006" key="11">
    <source>
        <dbReference type="Google" id="ProtNLM"/>
    </source>
</evidence>
<feature type="compositionally biased region" description="Basic and acidic residues" evidence="5">
    <location>
        <begin position="296"/>
        <end position="316"/>
    </location>
</feature>
<accession>A0AAV2QIY8</accession>
<evidence type="ECO:0000256" key="4">
    <source>
        <dbReference type="ARBA" id="ARBA00023242"/>
    </source>
</evidence>
<feature type="compositionally biased region" description="Polar residues" evidence="5">
    <location>
        <begin position="270"/>
        <end position="295"/>
    </location>
</feature>
<dbReference type="GO" id="GO:0006366">
    <property type="term" value="P:transcription by RNA polymerase II"/>
    <property type="evidence" value="ECO:0007669"/>
    <property type="project" value="InterPro"/>
</dbReference>
<organism evidence="9 10">
    <name type="scientific">Meganyctiphanes norvegica</name>
    <name type="common">Northern krill</name>
    <name type="synonym">Thysanopoda norvegica</name>
    <dbReference type="NCBI Taxonomy" id="48144"/>
    <lineage>
        <taxon>Eukaryota</taxon>
        <taxon>Metazoa</taxon>
        <taxon>Ecdysozoa</taxon>
        <taxon>Arthropoda</taxon>
        <taxon>Crustacea</taxon>
        <taxon>Multicrustacea</taxon>
        <taxon>Malacostraca</taxon>
        <taxon>Eumalacostraca</taxon>
        <taxon>Eucarida</taxon>
        <taxon>Euphausiacea</taxon>
        <taxon>Euphausiidae</taxon>
        <taxon>Meganyctiphanes</taxon>
    </lineage>
</organism>
<evidence type="ECO:0000259" key="7">
    <source>
        <dbReference type="Pfam" id="PF08621"/>
    </source>
</evidence>
<feature type="domain" description="RPAP1 N-terminal" evidence="7">
    <location>
        <begin position="210"/>
        <end position="254"/>
    </location>
</feature>
<name>A0AAV2QIY8_MEGNR</name>
<evidence type="ECO:0000256" key="1">
    <source>
        <dbReference type="ARBA" id="ARBA00004123"/>
    </source>
</evidence>
<evidence type="ECO:0000259" key="6">
    <source>
        <dbReference type="Pfam" id="PF08620"/>
    </source>
</evidence>
<evidence type="ECO:0000256" key="3">
    <source>
        <dbReference type="ARBA" id="ARBA00023163"/>
    </source>
</evidence>
<dbReference type="InterPro" id="IPR013930">
    <property type="entry name" value="RPAP1_N"/>
</dbReference>
<comment type="similarity">
    <text evidence="2">Belongs to the RPAP1 family.</text>
</comment>
<comment type="subcellular location">
    <subcellularLocation>
        <location evidence="1">Nucleus</location>
    </subcellularLocation>
</comment>
<gene>
    <name evidence="9" type="ORF">MNOR_LOCUS13277</name>
</gene>
<dbReference type="InterPro" id="IPR013929">
    <property type="entry name" value="RPAP1_C"/>
</dbReference>
<evidence type="ECO:0000259" key="8">
    <source>
        <dbReference type="Pfam" id="PF25766"/>
    </source>
</evidence>
<dbReference type="Pfam" id="PF08621">
    <property type="entry name" value="RPAP1_N"/>
    <property type="match status" value="1"/>
</dbReference>
<keyword evidence="4" id="KW-0539">Nucleus</keyword>
<feature type="compositionally biased region" description="Basic and acidic residues" evidence="5">
    <location>
        <begin position="253"/>
        <end position="267"/>
    </location>
</feature>
<comment type="caution">
    <text evidence="9">The sequence shown here is derived from an EMBL/GenBank/DDBJ whole genome shotgun (WGS) entry which is preliminary data.</text>
</comment>
<dbReference type="Pfam" id="PF08620">
    <property type="entry name" value="RPAP1_C"/>
    <property type="match status" value="1"/>
</dbReference>
<evidence type="ECO:0000313" key="10">
    <source>
        <dbReference type="Proteomes" id="UP001497623"/>
    </source>
</evidence>
<keyword evidence="3" id="KW-0804">Transcription</keyword>
<dbReference type="Pfam" id="PF25766">
    <property type="entry name" value="TPR_RPAP1"/>
    <property type="match status" value="1"/>
</dbReference>
<sequence length="1343" mass="151726">MQRVQRPCPGETDEDLLQQEEELLRSGKFVPAAKLVKVNKRKTEDAISSSESQDSSSTKKPQSRFADAQSRKKKKEGIKDRTVLQEAAANVEANAVLKRVVSRSVPTTADFLASFDPLPSPYGFPKPLQITVKNDGAGIKNKSLYMQQMEKNGLLKTNSSPALNRPNTSENTPVPMDCNAEIVDQQLQALGGKSYIVKGDTADINEMEIEKIHSENLQTISNLTHEERLREREEYAAQLSPEQLQFIMSLRKKREEQSKQSPKDNVCHDISSNSSLKSDRLQTSGITEGNASQPKTENEKKVQFSEDVDKKEIPKRSEEMTLPIDLEEAKKWVNMAKVDMDKLRWMTDMPAPKPLNDNEGHVARFNFEGDLLPYDADISYRAGLHHHGEESGRAGYSIDELFILIRSQVLQQRNMGLTTLGNILRNAKEGAYDDCFGKPLIHLMIEAGIGLLLRFSMDDSSALVYQPAIRALYYLVTSEPDERCLALTQPWMPAGLEPQVSSQIHSQDKARKEIDEEEKELKDFEIIQLDVVRALIRMDTHLRIRYILETVKPSPETVIHLLGILTRFVRHSLTAAWTLANTPRLIGVIVENFLPHNISALLTGENVANMTSVYGVPLRHALHLLRVWASQGRQLSAILCNTFDIMSRILSYVSLEPSEVEMPRSEAMHLSKESYAMWATLLRYGLIKPQEAVSSFYPMLVRQLIFYRDKVNVNEDTDTNRFNFDVGAHIFEMLMRALNVAATHSLLETRMFVGKESSVNTEGKGEVLQPPVLKWTDLNDIPGLLETCLNKWLSQLARDHQSTSYSALRMIGCCCNFLNSFFTKWKDQKTFSGQESIQKIQNIYEKSISIFLKSAACQEYLKLLPDHSALVRNYISGEERDPNNLGSLCCVTKGGKIVPLILPSSPLPLLLPLFSLVYNLHVLHPVLEKKSANEVLDSSAMIKYLTKISTSSYNLASNWITRIEVHFLWNILQLAALKECQSMALFHKVGVRIVSCIHRGDEWLVKDLLNNIVCAPEFAKHVSELTSSVGDLALKDCAPLESPATSQPTLSPLQLNNQLQSSLSSMAKELIPALVTDVAYDTSTVWSKGIPFLTNSLSIIQKESSLALDKYWPLIPLKQLYKENHQAPPGPEFERIEPIYGDISSPETILCITRCVQMTYLILKHCQNKVLEPQETTGWFKNLSLIFLASNDLFLDSNISSYVQGCLMELVRNKGYLKIDCSIEVPGHGNVMGWYRSMCAQFKSVSYGDSTFAFFIIIPLQQHWPPGYRTHLWGDACDTMTFIRLLSKHVETFIPIMQFLEPVEEVEDMIILYKAAIGTNIVTEKRTPFLHHLAMHHINHFKP</sequence>
<dbReference type="PANTHER" id="PTHR21483:SF18">
    <property type="entry name" value="RNA POLYMERASE II-ASSOCIATED PROTEIN 1"/>
    <property type="match status" value="1"/>
</dbReference>
<proteinExistence type="inferred from homology"/>